<dbReference type="Gene3D" id="2.60.120.260">
    <property type="entry name" value="Galactose-binding domain-like"/>
    <property type="match status" value="1"/>
</dbReference>
<dbReference type="Proteomes" id="UP000298061">
    <property type="component" value="Unassembled WGS sequence"/>
</dbReference>
<dbReference type="STRING" id="135208.A0A4Y9ZQX9"/>
<gene>
    <name evidence="2" type="ORF">EWM64_g8132</name>
</gene>
<keyword evidence="3" id="KW-1185">Reference proteome</keyword>
<name>A0A4Y9ZQX9_9AGAM</name>
<sequence length="407" mass="43957">MSTKWNFTIDDTSPLFNYTPYSDAFGNGLTSGWQTWYTGSGFLKNGGEASSGDSLHLTNLTNASVTLQFYGSGIYLYGRAGSPYSVLLDSQQIQASAQDGDLLFSKTDLQADMHYITLEAQITDPSSQTLGFDRAVIESTLEDHAASPSQQMFDNQNTTFFQYSSGWSTATDPQIPSSSDPRPYHQTSQKDTAVSFSFTNTTTLAINGSINWGHGLYQVVGPSCLSLRAPLTTEQFLDGQGTTFNASSTWLVPDSLIFYRDNLDPGRTHTVNLTNFSDEKMALNYVTLYNTRADVAASSRSSGRGSALLVPPARPRRVKHTKAISGRDILGGKGLVGGPNTTAHPYSTREVEAALWDVEVGRPAPAQPPPPPREAGAPEVGRIVELLAQRIDRPAHGGPASAPPGYR</sequence>
<proteinExistence type="predicted"/>
<dbReference type="AlphaFoldDB" id="A0A4Y9ZQX9"/>
<feature type="region of interest" description="Disordered" evidence="1">
    <location>
        <begin position="361"/>
        <end position="407"/>
    </location>
</feature>
<accession>A0A4Y9ZQX9</accession>
<evidence type="ECO:0000313" key="2">
    <source>
        <dbReference type="EMBL" id="TFY75879.1"/>
    </source>
</evidence>
<evidence type="ECO:0000313" key="3">
    <source>
        <dbReference type="Proteomes" id="UP000298061"/>
    </source>
</evidence>
<feature type="compositionally biased region" description="Low complexity" evidence="1">
    <location>
        <begin position="396"/>
        <end position="407"/>
    </location>
</feature>
<comment type="caution">
    <text evidence="2">The sequence shown here is derived from an EMBL/GenBank/DDBJ whole genome shotgun (WGS) entry which is preliminary data.</text>
</comment>
<dbReference type="EMBL" id="SFCI01001397">
    <property type="protein sequence ID" value="TFY75879.1"/>
    <property type="molecule type" value="Genomic_DNA"/>
</dbReference>
<dbReference type="OrthoDB" id="2576334at2759"/>
<reference evidence="2 3" key="1">
    <citation type="submission" date="2019-02" db="EMBL/GenBank/DDBJ databases">
        <title>Genome sequencing of the rare red list fungi Hericium alpestre (H. flagellum).</title>
        <authorList>
            <person name="Buettner E."/>
            <person name="Kellner H."/>
        </authorList>
    </citation>
    <scope>NUCLEOTIDE SEQUENCE [LARGE SCALE GENOMIC DNA]</scope>
    <source>
        <strain evidence="2 3">DSM 108284</strain>
    </source>
</reference>
<evidence type="ECO:0000256" key="1">
    <source>
        <dbReference type="SAM" id="MobiDB-lite"/>
    </source>
</evidence>
<protein>
    <submittedName>
        <fullName evidence="2">Uncharacterized protein</fullName>
    </submittedName>
</protein>
<feature type="region of interest" description="Disordered" evidence="1">
    <location>
        <begin position="171"/>
        <end position="191"/>
    </location>
</feature>
<organism evidence="2 3">
    <name type="scientific">Hericium alpestre</name>
    <dbReference type="NCBI Taxonomy" id="135208"/>
    <lineage>
        <taxon>Eukaryota</taxon>
        <taxon>Fungi</taxon>
        <taxon>Dikarya</taxon>
        <taxon>Basidiomycota</taxon>
        <taxon>Agaricomycotina</taxon>
        <taxon>Agaricomycetes</taxon>
        <taxon>Russulales</taxon>
        <taxon>Hericiaceae</taxon>
        <taxon>Hericium</taxon>
    </lineage>
</organism>